<dbReference type="Gene3D" id="1.10.10.60">
    <property type="entry name" value="Homeodomain-like"/>
    <property type="match status" value="1"/>
</dbReference>
<dbReference type="Pfam" id="PF13011">
    <property type="entry name" value="LZ_Tnp_IS481"/>
    <property type="match status" value="1"/>
</dbReference>
<evidence type="ECO:0000259" key="1">
    <source>
        <dbReference type="PROSITE" id="PS50994"/>
    </source>
</evidence>
<name>A0A5P9JVL3_9HYPH</name>
<organism evidence="2 3">
    <name type="scientific">Microvirga thermotolerans</name>
    <dbReference type="NCBI Taxonomy" id="2651334"/>
    <lineage>
        <taxon>Bacteria</taxon>
        <taxon>Pseudomonadati</taxon>
        <taxon>Pseudomonadota</taxon>
        <taxon>Alphaproteobacteria</taxon>
        <taxon>Hyphomicrobiales</taxon>
        <taxon>Methylobacteriaceae</taxon>
        <taxon>Microvirga</taxon>
    </lineage>
</organism>
<evidence type="ECO:0000313" key="2">
    <source>
        <dbReference type="EMBL" id="QFU16473.1"/>
    </source>
</evidence>
<feature type="domain" description="Integrase catalytic" evidence="1">
    <location>
        <begin position="128"/>
        <end position="309"/>
    </location>
</feature>
<dbReference type="GO" id="GO:0015074">
    <property type="term" value="P:DNA integration"/>
    <property type="evidence" value="ECO:0007669"/>
    <property type="project" value="InterPro"/>
</dbReference>
<dbReference type="InterPro" id="IPR036397">
    <property type="entry name" value="RNaseH_sf"/>
</dbReference>
<dbReference type="Gene3D" id="1.10.10.10">
    <property type="entry name" value="Winged helix-like DNA-binding domain superfamily/Winged helix DNA-binding domain"/>
    <property type="match status" value="1"/>
</dbReference>
<protein>
    <submittedName>
        <fullName evidence="2">IS481 family transposase</fullName>
    </submittedName>
</protein>
<dbReference type="PANTHER" id="PTHR35004:SF6">
    <property type="entry name" value="TRANSPOSASE"/>
    <property type="match status" value="1"/>
</dbReference>
<dbReference type="Proteomes" id="UP000325614">
    <property type="component" value="Chromosome"/>
</dbReference>
<dbReference type="NCBIfam" id="NF033577">
    <property type="entry name" value="transpos_IS481"/>
    <property type="match status" value="1"/>
</dbReference>
<keyword evidence="3" id="KW-1185">Reference proteome</keyword>
<dbReference type="AlphaFoldDB" id="A0A5P9JVL3"/>
<dbReference type="SUPFAM" id="SSF53098">
    <property type="entry name" value="Ribonuclease H-like"/>
    <property type="match status" value="1"/>
</dbReference>
<proteinExistence type="predicted"/>
<dbReference type="PROSITE" id="PS50994">
    <property type="entry name" value="INTEGRASE"/>
    <property type="match status" value="1"/>
</dbReference>
<dbReference type="Pfam" id="PF13683">
    <property type="entry name" value="rve_3"/>
    <property type="match status" value="1"/>
</dbReference>
<accession>A0A5P9JVL3</accession>
<dbReference type="InterPro" id="IPR012337">
    <property type="entry name" value="RNaseH-like_sf"/>
</dbReference>
<dbReference type="SUPFAM" id="SSF46689">
    <property type="entry name" value="Homeodomain-like"/>
    <property type="match status" value="1"/>
</dbReference>
<dbReference type="Gene3D" id="3.30.420.10">
    <property type="entry name" value="Ribonuclease H-like superfamily/Ribonuclease H"/>
    <property type="match status" value="1"/>
</dbReference>
<evidence type="ECO:0000313" key="3">
    <source>
        <dbReference type="Proteomes" id="UP000325614"/>
    </source>
</evidence>
<dbReference type="InterPro" id="IPR047656">
    <property type="entry name" value="IS481-like_transpos"/>
</dbReference>
<dbReference type="InterPro" id="IPR024967">
    <property type="entry name" value="DNA-bd_IS481-type"/>
</dbReference>
<dbReference type="InterPro" id="IPR001584">
    <property type="entry name" value="Integrase_cat-core"/>
</dbReference>
<dbReference type="GO" id="GO:0003676">
    <property type="term" value="F:nucleic acid binding"/>
    <property type="evidence" value="ECO:0007669"/>
    <property type="project" value="InterPro"/>
</dbReference>
<dbReference type="PANTHER" id="PTHR35004">
    <property type="entry name" value="TRANSPOSASE RV3428C-RELATED"/>
    <property type="match status" value="1"/>
</dbReference>
<dbReference type="InterPro" id="IPR009057">
    <property type="entry name" value="Homeodomain-like_sf"/>
</dbReference>
<reference evidence="2 3" key="1">
    <citation type="submission" date="2019-10" db="EMBL/GenBank/DDBJ databases">
        <title>Isolation, Identification of Microvirga thermotolerans HR1, a novel thermophilic bacterium and Comparative Genomics of the genus Microvirga.</title>
        <authorList>
            <person name="Li J."/>
            <person name="Zhang W."/>
            <person name="Lin M."/>
            <person name="Wang J."/>
        </authorList>
    </citation>
    <scope>NUCLEOTIDE SEQUENCE [LARGE SCALE GENOMIC DNA]</scope>
    <source>
        <strain evidence="2 3">HR1</strain>
    </source>
</reference>
<dbReference type="RefSeq" id="WP_152586116.1">
    <property type="nucleotide sequence ID" value="NZ_CP045423.1"/>
</dbReference>
<dbReference type="InterPro" id="IPR036388">
    <property type="entry name" value="WH-like_DNA-bd_sf"/>
</dbReference>
<dbReference type="KEGG" id="mico:GDR74_09655"/>
<sequence length="314" mass="35278">MNAHKNARMTPFGRALLVQRVRQERWRVAEAAKAAGISERTASKWLARFRDGGEAALHNKSSAPRRPAHRLAPERIAHIAALRQERLSGPAIARTVALPRSTVGAVLRRLGLNRLRRLEPRLPAVRYERERPGELIHIDTKKLGRIAGIGHRITGDRTGQSAKRGTGWEALHVAIDDASRLAYTEILPNEKKDSALAFLNRALAFFARHGVGVERVMTDNGAAYKSHVFQAALAERGIRHKRTKPYRPQTNGKAERFIQTSLREWIYGAAYASSAERSAAMKPWLTHYNTQRPHSALKHQPPWQRLNNLLGNDT</sequence>
<dbReference type="EMBL" id="CP045423">
    <property type="protein sequence ID" value="QFU16473.1"/>
    <property type="molecule type" value="Genomic_DNA"/>
</dbReference>
<gene>
    <name evidence="2" type="ORF">GDR74_09655</name>
</gene>